<dbReference type="HOGENOM" id="CLU_048241_0_0_6"/>
<accession>A0A095XWB7</accession>
<dbReference type="RefSeq" id="WP_052094383.1">
    <property type="nucleotide sequence ID" value="NZ_KN234751.1"/>
</dbReference>
<dbReference type="InterPro" id="IPR009367">
    <property type="entry name" value="Elm1-like"/>
</dbReference>
<dbReference type="STRING" id="1265313.HRUBRA_01491"/>
<dbReference type="EMBL" id="AUVB01000042">
    <property type="protein sequence ID" value="KGE03986.1"/>
    <property type="molecule type" value="Genomic_DNA"/>
</dbReference>
<keyword evidence="2" id="KW-1185">Reference proteome</keyword>
<dbReference type="OrthoDB" id="272235at2"/>
<protein>
    <submittedName>
        <fullName evidence="1">Domain protein-containing protein</fullName>
    </submittedName>
</protein>
<comment type="caution">
    <text evidence="1">The sequence shown here is derived from an EMBL/GenBank/DDBJ whole genome shotgun (WGS) entry which is preliminary data.</text>
</comment>
<dbReference type="GO" id="GO:0000266">
    <property type="term" value="P:mitochondrial fission"/>
    <property type="evidence" value="ECO:0007669"/>
    <property type="project" value="TreeGrafter"/>
</dbReference>
<organism evidence="1 2">
    <name type="scientific">Pseudohaliea rubra DSM 19751</name>
    <dbReference type="NCBI Taxonomy" id="1265313"/>
    <lineage>
        <taxon>Bacteria</taxon>
        <taxon>Pseudomonadati</taxon>
        <taxon>Pseudomonadota</taxon>
        <taxon>Gammaproteobacteria</taxon>
        <taxon>Cellvibrionales</taxon>
        <taxon>Halieaceae</taxon>
        <taxon>Pseudohaliea</taxon>
    </lineage>
</organism>
<dbReference type="Pfam" id="PF06258">
    <property type="entry name" value="Mito_fiss_Elm1"/>
    <property type="match status" value="1"/>
</dbReference>
<gene>
    <name evidence="1" type="ORF">HRUBRA_01491</name>
</gene>
<evidence type="ECO:0000313" key="1">
    <source>
        <dbReference type="EMBL" id="KGE03986.1"/>
    </source>
</evidence>
<dbReference type="AlphaFoldDB" id="A0A095XWB7"/>
<dbReference type="Proteomes" id="UP000029640">
    <property type="component" value="Unassembled WGS sequence"/>
</dbReference>
<sequence length="366" mass="39037">MNDLLQTPPRRAPRTWCLLGRKAGDNAQVMALAGALGWPWEERHIVAHPWELLPHLALGVTLAGIDRGASSRLEPPWPELVLTAGRRNEPVARWLRRQSGGATRLVHLGRPWAPPGSWDLVVTTPQYFLPAAPNIRHNTLPLCDLGAEALAAAGEALAPQLASLPRPWIAVLVGGDSGKYVYTAAKGQRLGALAERLAATNEGSLLVMGSPRTPPAALDALAGELRRPGLVHHWGEGQNPYRGALALADAFVVSGESMSMLAEAQTRGRPVYIFDPGDGATPWWRLPHGWRYKPLSHRLAMRFAPQRMRRDIGCIQAALVASGAAQWLDEASASAPLPAAVAANDGVCAAELAASAAAVRALFQGG</sequence>
<dbReference type="PANTHER" id="PTHR33986">
    <property type="entry name" value="OS02G0535700 PROTEIN"/>
    <property type="match status" value="1"/>
</dbReference>
<name>A0A095XWB7_9GAMM</name>
<dbReference type="PANTHER" id="PTHR33986:SF15">
    <property type="entry name" value="MITOCHONDRIAL FISSION PROTEIN ELM1"/>
    <property type="match status" value="1"/>
</dbReference>
<proteinExistence type="predicted"/>
<dbReference type="eggNOG" id="COG3660">
    <property type="taxonomic scope" value="Bacteria"/>
</dbReference>
<evidence type="ECO:0000313" key="2">
    <source>
        <dbReference type="Proteomes" id="UP000029640"/>
    </source>
</evidence>
<reference evidence="1 2" key="1">
    <citation type="journal article" date="2014" name="Genome Announc.">
        <title>Genome Sequence of Gammaproteobacterial Pseudohaliea rubra Type Strain DSM 19751, Isolated from Coastal Seawater of the Mediterranean Sea.</title>
        <authorList>
            <person name="Spring S."/>
            <person name="Fiebig A."/>
            <person name="Riedel T."/>
            <person name="Goker M."/>
            <person name="Klenk H.P."/>
        </authorList>
    </citation>
    <scope>NUCLEOTIDE SEQUENCE [LARGE SCALE GENOMIC DNA]</scope>
    <source>
        <strain evidence="1 2">DSM 19751</strain>
    </source>
</reference>